<keyword evidence="3" id="KW-1185">Reference proteome</keyword>
<feature type="compositionally biased region" description="Basic and acidic residues" evidence="1">
    <location>
        <begin position="1"/>
        <end position="12"/>
    </location>
</feature>
<sequence>MAILEEQERYREDNDDESQSSHLSTNTEYTNEMDTTDTEEQYEINTTRTTRKTPIMRIRGGAEEEEKNGENDGQDERFALEELNDDEAEPMGGRMDEPKLPGMIRISGCNPNGIRADQVESQLQHSLDLNIDIQCYSEVNTNFLRTDMRQQFFEKTKKMDRTSRSIWGTSLYTTDSEFKPGGTAIISTGKSASRVKKSGTDKLGRWTYQILDGQGNKDVLIISVYQCCKRPTNPNGATSYHQQEVLLSEMDRTDTDPRRNFFHDIKTFIKGIIDKDNVETTPIIIGDWNEECKGTSTSQKLCNEFGLVNVFNRIHPDHKEFKTYLRGSRTIDFVLTTPDIADRVTNFVYEPFLYRLKGDHRGYYFDISEQHLFGNKKENPFDPGGRSLSSKNRKSTATYLKAVNKHLLANNVYERMKKLLASDEPNHEEAERLDREMTQACQHGENKCKKIRLDYWSVEIHTLKRKLSVWCQFKRRIIKKLPSAPLIARANSIGIKLQENNTMTEIDNEIQTTRAAVKKVHKKSAEMRDEWLLEAANIAEDEDKAKKAKLIRQKRKEEKKSRAFRQLKYERERIINGSGITRLQVPKSWPTFEEYDDDQEYNLEDPKTTNPKDNNQWREETCPKEIEFLLRLRNQRHFGQAETDGTPFTTESMKHKFNWNATTQQAELVLKGEYADEEISKITRLLLDNMTRITELDEPAKYITRKDFKGKFKSWRESTSTSPSGRHLGHYKALITTIDPTLGEDVRKTYTDIQTDISDCYITLINYAIKHRYSYERWKTIVNMMIYKEEGNIKIHRLRVIHLYEADLGFLWGIKWGQAMKKAVKEKSLHQGQYGGLPGRDCTSLTYLEELRFDYSTLTRYPLANFDNDATACYDRILCSVSSLAGRKYGIHKDIIFIHAQTLEEAEYKLKTSTKISDTSYKHCIKFPIHGTGQGSTNSPMIWCFISSVLFESHNEKAHGMLFESPAGDMVVRFNMVGFVDDSTCITGGAKNDTVEQLLATMKEDAQLWHDLLWCSGGKLELPKCG</sequence>
<accession>A0A1E7FTW9</accession>
<dbReference type="SUPFAM" id="SSF56219">
    <property type="entry name" value="DNase I-like"/>
    <property type="match status" value="1"/>
</dbReference>
<feature type="compositionally biased region" description="Polar residues" evidence="1">
    <location>
        <begin position="20"/>
        <end position="33"/>
    </location>
</feature>
<dbReference type="Gene3D" id="3.60.10.10">
    <property type="entry name" value="Endonuclease/exonuclease/phosphatase"/>
    <property type="match status" value="1"/>
</dbReference>
<protein>
    <submittedName>
        <fullName evidence="2">Uncharacterized protein</fullName>
    </submittedName>
</protein>
<dbReference type="AlphaFoldDB" id="A0A1E7FTW9"/>
<proteinExistence type="predicted"/>
<evidence type="ECO:0000313" key="2">
    <source>
        <dbReference type="EMBL" id="OEU21557.1"/>
    </source>
</evidence>
<evidence type="ECO:0000256" key="1">
    <source>
        <dbReference type="SAM" id="MobiDB-lite"/>
    </source>
</evidence>
<name>A0A1E7FTW9_9STRA</name>
<gene>
    <name evidence="2" type="ORF">FRACYDRAFT_235181</name>
</gene>
<reference evidence="2 3" key="1">
    <citation type="submission" date="2016-09" db="EMBL/GenBank/DDBJ databases">
        <title>Extensive genetic diversity and differential bi-allelic expression allows diatom success in the polar Southern Ocean.</title>
        <authorList>
            <consortium name="DOE Joint Genome Institute"/>
            <person name="Mock T."/>
            <person name="Otillar R.P."/>
            <person name="Strauss J."/>
            <person name="Dupont C."/>
            <person name="Frickenhaus S."/>
            <person name="Maumus F."/>
            <person name="Mcmullan M."/>
            <person name="Sanges R."/>
            <person name="Schmutz J."/>
            <person name="Toseland A."/>
            <person name="Valas R."/>
            <person name="Veluchamy A."/>
            <person name="Ward B.J."/>
            <person name="Allen A."/>
            <person name="Barry K."/>
            <person name="Falciatore A."/>
            <person name="Ferrante M."/>
            <person name="Fortunato A.E."/>
            <person name="Gloeckner G."/>
            <person name="Gruber A."/>
            <person name="Hipkin R."/>
            <person name="Janech M."/>
            <person name="Kroth P."/>
            <person name="Leese F."/>
            <person name="Lindquist E."/>
            <person name="Lyon B.R."/>
            <person name="Martin J."/>
            <person name="Mayer C."/>
            <person name="Parker M."/>
            <person name="Quesneville H."/>
            <person name="Raymond J."/>
            <person name="Uhlig C."/>
            <person name="Valentin K.U."/>
            <person name="Worden A.Z."/>
            <person name="Armbrust E.V."/>
            <person name="Bowler C."/>
            <person name="Green B."/>
            <person name="Moulton V."/>
            <person name="Van Oosterhout C."/>
            <person name="Grigoriev I."/>
        </authorList>
    </citation>
    <scope>NUCLEOTIDE SEQUENCE [LARGE SCALE GENOMIC DNA]</scope>
    <source>
        <strain evidence="2 3">CCMP1102</strain>
    </source>
</reference>
<dbReference type="KEGG" id="fcy:FRACYDRAFT_235181"/>
<dbReference type="InterPro" id="IPR036691">
    <property type="entry name" value="Endo/exonu/phosph_ase_sf"/>
</dbReference>
<evidence type="ECO:0000313" key="3">
    <source>
        <dbReference type="Proteomes" id="UP000095751"/>
    </source>
</evidence>
<feature type="region of interest" description="Disordered" evidence="1">
    <location>
        <begin position="1"/>
        <end position="75"/>
    </location>
</feature>
<dbReference type="EMBL" id="KV784354">
    <property type="protein sequence ID" value="OEU21557.1"/>
    <property type="molecule type" value="Genomic_DNA"/>
</dbReference>
<dbReference type="InParanoid" id="A0A1E7FTW9"/>
<organism evidence="2 3">
    <name type="scientific">Fragilariopsis cylindrus CCMP1102</name>
    <dbReference type="NCBI Taxonomy" id="635003"/>
    <lineage>
        <taxon>Eukaryota</taxon>
        <taxon>Sar</taxon>
        <taxon>Stramenopiles</taxon>
        <taxon>Ochrophyta</taxon>
        <taxon>Bacillariophyta</taxon>
        <taxon>Bacillariophyceae</taxon>
        <taxon>Bacillariophycidae</taxon>
        <taxon>Bacillariales</taxon>
        <taxon>Bacillariaceae</taxon>
        <taxon>Fragilariopsis</taxon>
    </lineage>
</organism>
<dbReference type="OrthoDB" id="48966at2759"/>
<dbReference type="Proteomes" id="UP000095751">
    <property type="component" value="Unassembled WGS sequence"/>
</dbReference>